<dbReference type="EMBL" id="MCFJ01000006">
    <property type="protein sequence ID" value="ORY65106.1"/>
    <property type="molecule type" value="Genomic_DNA"/>
</dbReference>
<feature type="region of interest" description="Disordered" evidence="1">
    <location>
        <begin position="533"/>
        <end position="561"/>
    </location>
</feature>
<proteinExistence type="predicted"/>
<evidence type="ECO:0000313" key="3">
    <source>
        <dbReference type="Proteomes" id="UP000193689"/>
    </source>
</evidence>
<dbReference type="InParanoid" id="A0A1Y2E196"/>
<dbReference type="STRING" id="1141098.A0A1Y2E196"/>
<evidence type="ECO:0000256" key="1">
    <source>
        <dbReference type="SAM" id="MobiDB-lite"/>
    </source>
</evidence>
<name>A0A1Y2E196_9PEZI</name>
<comment type="caution">
    <text evidence="2">The sequence shown here is derived from an EMBL/GenBank/DDBJ whole genome shotgun (WGS) entry which is preliminary data.</text>
</comment>
<organism evidence="2 3">
    <name type="scientific">Pseudomassariella vexata</name>
    <dbReference type="NCBI Taxonomy" id="1141098"/>
    <lineage>
        <taxon>Eukaryota</taxon>
        <taxon>Fungi</taxon>
        <taxon>Dikarya</taxon>
        <taxon>Ascomycota</taxon>
        <taxon>Pezizomycotina</taxon>
        <taxon>Sordariomycetes</taxon>
        <taxon>Xylariomycetidae</taxon>
        <taxon>Amphisphaeriales</taxon>
        <taxon>Pseudomassariaceae</taxon>
        <taxon>Pseudomassariella</taxon>
    </lineage>
</organism>
<protein>
    <submittedName>
        <fullName evidence="2">Uncharacterized protein</fullName>
    </submittedName>
</protein>
<dbReference type="Proteomes" id="UP000193689">
    <property type="component" value="Unassembled WGS sequence"/>
</dbReference>
<dbReference type="SUPFAM" id="SSF50494">
    <property type="entry name" value="Trypsin-like serine proteases"/>
    <property type="match status" value="1"/>
</dbReference>
<dbReference type="InterPro" id="IPR009003">
    <property type="entry name" value="Peptidase_S1_PA"/>
</dbReference>
<sequence>MRSMTLSEKERNEYYYGLPSQPKLVARSNFRDTLWEPIIKDQHLLPKRIANIGSDHSLVGNYTTELQNRIVGILAGTKWTSIDVLRIGYDDQHQKPVVLWVAVEPRSLDPDLGLQLAEQCRAALSDASIHDVHCEIREATVTTLASHANAQPFLPLNQGALGSTRYHSLTSTLGQSVAAADSDKKEGSLGLYLSVCDPKRKGFPIKCALISHHVAYEKDNDLCKDDVPNSKPKVQILMPGSKKLEDYTHEVTQTVDFWAKNPLLDTTGALKNAQHLREYLATLSATSARCIGHVIYSPARMPKKMSDTATNNDGEWLPDYALVQLNEPRFGDSFVRLANQVFLGALGQERLQELNHGFLGHHAFVPPADGVLRLKGTIPRGEIASPQEENIITAEHSLRLVFSQPGDSGSCIWDLKGRVGGMLDGGSGGQNGSHDITYATHIDQIIGDIQKHFTSVIILSTLPYPRRETARCGVCAATAHPGGEKDCPEKALSGKKRCVNCKGKHTAWDRDCPTAEQQRLRVPEAYAHRPRQFEVRSYSDELSSEGRLTPPSSLYDPGAAP</sequence>
<accession>A0A1Y2E196</accession>
<reference evidence="2 3" key="1">
    <citation type="submission" date="2016-07" db="EMBL/GenBank/DDBJ databases">
        <title>Pervasive Adenine N6-methylation of Active Genes in Fungi.</title>
        <authorList>
            <consortium name="DOE Joint Genome Institute"/>
            <person name="Mondo S.J."/>
            <person name="Dannebaum R.O."/>
            <person name="Kuo R.C."/>
            <person name="Labutti K."/>
            <person name="Haridas S."/>
            <person name="Kuo A."/>
            <person name="Salamov A."/>
            <person name="Ahrendt S.R."/>
            <person name="Lipzen A."/>
            <person name="Sullivan W."/>
            <person name="Andreopoulos W.B."/>
            <person name="Clum A."/>
            <person name="Lindquist E."/>
            <person name="Daum C."/>
            <person name="Ramamoorthy G.K."/>
            <person name="Gryganskyi A."/>
            <person name="Culley D."/>
            <person name="Magnuson J.K."/>
            <person name="James T.Y."/>
            <person name="O'Malley M.A."/>
            <person name="Stajich J.E."/>
            <person name="Spatafora J.W."/>
            <person name="Visel A."/>
            <person name="Grigoriev I.V."/>
        </authorList>
    </citation>
    <scope>NUCLEOTIDE SEQUENCE [LARGE SCALE GENOMIC DNA]</scope>
    <source>
        <strain evidence="2 3">CBS 129021</strain>
    </source>
</reference>
<dbReference type="GeneID" id="63781481"/>
<dbReference type="AlphaFoldDB" id="A0A1Y2E196"/>
<gene>
    <name evidence="2" type="ORF">BCR38DRAFT_523633</name>
</gene>
<keyword evidence="3" id="KW-1185">Reference proteome</keyword>
<dbReference type="RefSeq" id="XP_040716258.1">
    <property type="nucleotide sequence ID" value="XM_040865269.1"/>
</dbReference>
<dbReference type="OrthoDB" id="5424209at2759"/>
<evidence type="ECO:0000313" key="2">
    <source>
        <dbReference type="EMBL" id="ORY65106.1"/>
    </source>
</evidence>